<keyword evidence="2" id="KW-1277">Toxin-antitoxin system</keyword>
<dbReference type="Proteomes" id="UP000045545">
    <property type="component" value="Unassembled WGS sequence"/>
</dbReference>
<evidence type="ECO:0000256" key="2">
    <source>
        <dbReference type="ARBA" id="ARBA00022649"/>
    </source>
</evidence>
<dbReference type="RefSeq" id="WP_046495754.1">
    <property type="nucleotide sequence ID" value="NZ_CGIH01000009.1"/>
</dbReference>
<organism evidence="3 4">
    <name type="scientific">Syntrophomonas zehnderi OL-4</name>
    <dbReference type="NCBI Taxonomy" id="690567"/>
    <lineage>
        <taxon>Bacteria</taxon>
        <taxon>Bacillati</taxon>
        <taxon>Bacillota</taxon>
        <taxon>Clostridia</taxon>
        <taxon>Eubacteriales</taxon>
        <taxon>Syntrophomonadaceae</taxon>
        <taxon>Syntrophomonas</taxon>
    </lineage>
</organism>
<gene>
    <name evidence="3" type="ORF">657</name>
</gene>
<protein>
    <submittedName>
        <fullName evidence="3">Plasmid maintenance toxin/Cell growth inhibitor</fullName>
    </submittedName>
</protein>
<dbReference type="Gene3D" id="2.30.30.110">
    <property type="match status" value="1"/>
</dbReference>
<dbReference type="Pfam" id="PF02452">
    <property type="entry name" value="PemK_toxin"/>
    <property type="match status" value="1"/>
</dbReference>
<dbReference type="SUPFAM" id="SSF50118">
    <property type="entry name" value="Cell growth inhibitor/plasmid maintenance toxic component"/>
    <property type="match status" value="1"/>
</dbReference>
<keyword evidence="4" id="KW-1185">Reference proteome</keyword>
<reference evidence="3 4" key="1">
    <citation type="submission" date="2015-03" db="EMBL/GenBank/DDBJ databases">
        <authorList>
            <person name="Murphy D."/>
        </authorList>
    </citation>
    <scope>NUCLEOTIDE SEQUENCE [LARGE SCALE GENOMIC DNA]</scope>
    <source>
        <strain evidence="3 4">OL-4</strain>
    </source>
</reference>
<evidence type="ECO:0000256" key="1">
    <source>
        <dbReference type="ARBA" id="ARBA00007521"/>
    </source>
</evidence>
<dbReference type="STRING" id="690567.657"/>
<accession>A0A0E4G9X7</accession>
<sequence length="107" mass="11721">MLKPGDVVVAMFTYSDLSGAKIRPALVVSRETYNGTGSVVIAAISSRPVRNQYELLLKDWQEASLRIPSKVCAGQLMTVKIGLVKIIGCLSQQDFNNARELLNQVLI</sequence>
<evidence type="ECO:0000313" key="4">
    <source>
        <dbReference type="Proteomes" id="UP000045545"/>
    </source>
</evidence>
<proteinExistence type="inferred from homology"/>
<dbReference type="InterPro" id="IPR011067">
    <property type="entry name" value="Plasmid_toxin/cell-grow_inhib"/>
</dbReference>
<evidence type="ECO:0000313" key="3">
    <source>
        <dbReference type="EMBL" id="CFX15945.1"/>
    </source>
</evidence>
<dbReference type="AlphaFoldDB" id="A0A0E4G9X7"/>
<dbReference type="EMBL" id="CGIH01000009">
    <property type="protein sequence ID" value="CFX15945.1"/>
    <property type="molecule type" value="Genomic_DNA"/>
</dbReference>
<dbReference type="GO" id="GO:0003677">
    <property type="term" value="F:DNA binding"/>
    <property type="evidence" value="ECO:0007669"/>
    <property type="project" value="InterPro"/>
</dbReference>
<comment type="similarity">
    <text evidence="1">Belongs to the PemK/MazF family.</text>
</comment>
<name>A0A0E4G9X7_9FIRM</name>
<dbReference type="InterPro" id="IPR003477">
    <property type="entry name" value="PemK-like"/>
</dbReference>